<proteinExistence type="predicted"/>
<dbReference type="Pfam" id="PF00144">
    <property type="entry name" value="Beta-lactamase"/>
    <property type="match status" value="1"/>
</dbReference>
<dbReference type="Gene3D" id="1.25.40.10">
    <property type="entry name" value="Tetratricopeptide repeat domain"/>
    <property type="match status" value="1"/>
</dbReference>
<organism evidence="4">
    <name type="scientific">Dyadobacter sp. 676</name>
    <dbReference type="NCBI Taxonomy" id="3088362"/>
    <lineage>
        <taxon>Bacteria</taxon>
        <taxon>Pseudomonadati</taxon>
        <taxon>Bacteroidota</taxon>
        <taxon>Cytophagia</taxon>
        <taxon>Cytophagales</taxon>
        <taxon>Spirosomataceae</taxon>
        <taxon>Dyadobacter</taxon>
    </lineage>
</organism>
<evidence type="ECO:0000259" key="3">
    <source>
        <dbReference type="Pfam" id="PF00144"/>
    </source>
</evidence>
<feature type="chain" id="PRO_5043694959" evidence="2">
    <location>
        <begin position="24"/>
        <end position="508"/>
    </location>
</feature>
<dbReference type="GO" id="GO:0016787">
    <property type="term" value="F:hydrolase activity"/>
    <property type="evidence" value="ECO:0007669"/>
    <property type="project" value="UniProtKB-KW"/>
</dbReference>
<dbReference type="InterPro" id="IPR050491">
    <property type="entry name" value="AmpC-like"/>
</dbReference>
<feature type="repeat" description="TPR" evidence="1">
    <location>
        <begin position="461"/>
        <end position="494"/>
    </location>
</feature>
<protein>
    <submittedName>
        <fullName evidence="4">Serine hydrolase</fullName>
    </submittedName>
</protein>
<gene>
    <name evidence="4" type="ORF">ABV298_24620</name>
</gene>
<dbReference type="InterPro" id="IPR011990">
    <property type="entry name" value="TPR-like_helical_dom_sf"/>
</dbReference>
<sequence>MLRISRVFVVAFFIALVMAPASAQTTAQRLDRFVTKLIENKQFSGSILVAEEGKTVYRKSAGYAVFSKRVPNTQAISFPIASLSKTMTAIGILQLMEQGKLDINLPVATYLPSFPYAQITVRHLLSHTSGLPPYNAYLNPLRAKDSSKVFTNADFLPVVASGKNPLIYSPGEKGNYDNVNYIVLALLLERLSGLPYADYIQRYVLEPAGMKHTRFMPLAQQFNTDTIANFAYPHIYLRAYDDMPTRSNTVPYIRNYWKAFALTGFGDYISTIEDILLYDKALDENRLLKANTLREAHQPVLLTDGKPHPDLFGLGWEVESDTSMGQVVYHSGAAISLSCVMMRNLTRRQTVILFDNTHFNAHEVGTKLLKILNGQHVELPKKSLAHLYGQTLLKQGSTEARNELTRLKKDTLNYYLSEQEVNELGYAFLGNSNPYHLPESHKYGEALATFKLNIDLFPTSWNAYDSYGEALLVKGNKQEAAMMYEKSIKLNPDNKGGIKALEAIRNEN</sequence>
<keyword evidence="1" id="KW-0802">TPR repeat</keyword>
<evidence type="ECO:0000256" key="1">
    <source>
        <dbReference type="PROSITE-ProRule" id="PRU00339"/>
    </source>
</evidence>
<accession>A0AAU8FG24</accession>
<feature type="domain" description="Beta-lactamase-related" evidence="3">
    <location>
        <begin position="31"/>
        <end position="361"/>
    </location>
</feature>
<dbReference type="InterPro" id="IPR012338">
    <property type="entry name" value="Beta-lactam/transpept-like"/>
</dbReference>
<dbReference type="InterPro" id="IPR019734">
    <property type="entry name" value="TPR_rpt"/>
</dbReference>
<name>A0AAU8FG24_9BACT</name>
<feature type="signal peptide" evidence="2">
    <location>
        <begin position="1"/>
        <end position="23"/>
    </location>
</feature>
<dbReference type="RefSeq" id="WP_353718790.1">
    <property type="nucleotide sequence ID" value="NZ_CP159289.1"/>
</dbReference>
<evidence type="ECO:0000313" key="4">
    <source>
        <dbReference type="EMBL" id="XCH23465.1"/>
    </source>
</evidence>
<evidence type="ECO:0000256" key="2">
    <source>
        <dbReference type="SAM" id="SignalP"/>
    </source>
</evidence>
<dbReference type="InterPro" id="IPR001466">
    <property type="entry name" value="Beta-lactam-related"/>
</dbReference>
<reference evidence="4" key="1">
    <citation type="submission" date="2024-06" db="EMBL/GenBank/DDBJ databases">
        <title>Sequencing and assembly of the genome of Dyadobacter sp. strain 676, a symbiont of Cyamopsis tetragonoloba.</title>
        <authorList>
            <person name="Guro P."/>
            <person name="Sazanova A."/>
            <person name="Kuznetsova I."/>
            <person name="Belimov A."/>
            <person name="Safronova V."/>
        </authorList>
    </citation>
    <scope>NUCLEOTIDE SEQUENCE</scope>
    <source>
        <strain evidence="4">676</strain>
    </source>
</reference>
<keyword evidence="4" id="KW-0378">Hydrolase</keyword>
<dbReference type="EMBL" id="CP159289">
    <property type="protein sequence ID" value="XCH23465.1"/>
    <property type="molecule type" value="Genomic_DNA"/>
</dbReference>
<dbReference type="PROSITE" id="PS50005">
    <property type="entry name" value="TPR"/>
    <property type="match status" value="1"/>
</dbReference>
<dbReference type="AlphaFoldDB" id="A0AAU8FG24"/>
<keyword evidence="2" id="KW-0732">Signal</keyword>
<dbReference type="PANTHER" id="PTHR46825">
    <property type="entry name" value="D-ALANYL-D-ALANINE-CARBOXYPEPTIDASE/ENDOPEPTIDASE AMPH"/>
    <property type="match status" value="1"/>
</dbReference>
<dbReference type="SUPFAM" id="SSF48452">
    <property type="entry name" value="TPR-like"/>
    <property type="match status" value="1"/>
</dbReference>
<dbReference type="PANTHER" id="PTHR46825:SF9">
    <property type="entry name" value="BETA-LACTAMASE-RELATED DOMAIN-CONTAINING PROTEIN"/>
    <property type="match status" value="1"/>
</dbReference>
<dbReference type="SUPFAM" id="SSF56601">
    <property type="entry name" value="beta-lactamase/transpeptidase-like"/>
    <property type="match status" value="1"/>
</dbReference>
<dbReference type="Gene3D" id="3.40.710.10">
    <property type="entry name" value="DD-peptidase/beta-lactamase superfamily"/>
    <property type="match status" value="1"/>
</dbReference>